<dbReference type="EMBL" id="CAMXCT020006742">
    <property type="protein sequence ID" value="CAL1172674.1"/>
    <property type="molecule type" value="Genomic_DNA"/>
</dbReference>
<dbReference type="OrthoDB" id="5586934at2759"/>
<dbReference type="Gene3D" id="3.50.50.60">
    <property type="entry name" value="FAD/NAD(P)-binding domain"/>
    <property type="match status" value="1"/>
</dbReference>
<evidence type="ECO:0000256" key="7">
    <source>
        <dbReference type="ARBA" id="ARBA00023180"/>
    </source>
</evidence>
<evidence type="ECO:0000256" key="4">
    <source>
        <dbReference type="ARBA" id="ARBA00022729"/>
    </source>
</evidence>
<dbReference type="EMBL" id="CAMXCT010006742">
    <property type="protein sequence ID" value="CAI4019299.1"/>
    <property type="molecule type" value="Genomic_DNA"/>
</dbReference>
<evidence type="ECO:0000256" key="5">
    <source>
        <dbReference type="ARBA" id="ARBA00022827"/>
    </source>
</evidence>
<feature type="compositionally biased region" description="Basic and acidic residues" evidence="9">
    <location>
        <begin position="748"/>
        <end position="758"/>
    </location>
</feature>
<feature type="domain" description="Prenylcysteine lyase" evidence="11">
    <location>
        <begin position="966"/>
        <end position="1216"/>
    </location>
</feature>
<dbReference type="AlphaFoldDB" id="A0A9P1M4Q4"/>
<evidence type="ECO:0000259" key="11">
    <source>
        <dbReference type="Pfam" id="PF07156"/>
    </source>
</evidence>
<keyword evidence="4" id="KW-0732">Signal</keyword>
<dbReference type="GO" id="GO:0030327">
    <property type="term" value="P:prenylated protein catabolic process"/>
    <property type="evidence" value="ECO:0007669"/>
    <property type="project" value="TreeGrafter"/>
</dbReference>
<dbReference type="Gene3D" id="1.25.10.10">
    <property type="entry name" value="Leucine-rich Repeat Variant"/>
    <property type="match status" value="3"/>
</dbReference>
<dbReference type="Pfam" id="PF07156">
    <property type="entry name" value="Prenylcys_lyase"/>
    <property type="match status" value="1"/>
</dbReference>
<organism evidence="12">
    <name type="scientific">Cladocopium goreaui</name>
    <dbReference type="NCBI Taxonomy" id="2562237"/>
    <lineage>
        <taxon>Eukaryota</taxon>
        <taxon>Sar</taxon>
        <taxon>Alveolata</taxon>
        <taxon>Dinophyceae</taxon>
        <taxon>Suessiales</taxon>
        <taxon>Symbiodiniaceae</taxon>
        <taxon>Cladocopium</taxon>
    </lineage>
</organism>
<comment type="cofactor">
    <cofactor evidence="1">
        <name>FAD</name>
        <dbReference type="ChEBI" id="CHEBI:57692"/>
    </cofactor>
</comment>
<keyword evidence="5" id="KW-0274">FAD</keyword>
<evidence type="ECO:0000256" key="3">
    <source>
        <dbReference type="ARBA" id="ARBA00022630"/>
    </source>
</evidence>
<feature type="transmembrane region" description="Helical" evidence="10">
    <location>
        <begin position="159"/>
        <end position="176"/>
    </location>
</feature>
<keyword evidence="10" id="KW-1133">Transmembrane helix</keyword>
<dbReference type="PANTHER" id="PTHR15944">
    <property type="entry name" value="FARNESYLCYSTEINE LYASE"/>
    <property type="match status" value="1"/>
</dbReference>
<dbReference type="Proteomes" id="UP001152797">
    <property type="component" value="Unassembled WGS sequence"/>
</dbReference>
<dbReference type="SUPFAM" id="SSF48371">
    <property type="entry name" value="ARM repeat"/>
    <property type="match status" value="1"/>
</dbReference>
<dbReference type="PANTHER" id="PTHR15944:SF0">
    <property type="entry name" value="PRENYLCYSTEINE LYASE DOMAIN-CONTAINING PROTEIN"/>
    <property type="match status" value="1"/>
</dbReference>
<evidence type="ECO:0000313" key="12">
    <source>
        <dbReference type="EMBL" id="CAI4019299.1"/>
    </source>
</evidence>
<feature type="transmembrane region" description="Helical" evidence="10">
    <location>
        <begin position="188"/>
        <end position="210"/>
    </location>
</feature>
<accession>A0A9P1M4Q4</accession>
<evidence type="ECO:0000313" key="13">
    <source>
        <dbReference type="EMBL" id="CAL1172674.1"/>
    </source>
</evidence>
<sequence>MIAAFCQKEVCHVRVCRLPVQSWANILAYLVNLGITYGSLTGAFGATNEELSEKYQSLVTPAGYAFAIWGAIFTWEGIFAVAQMCPPLSTSPVVDTVTPWWIFACCFQVAWTLFFAQDRILEALICMLGILLSLLTSILRTDFLPEISLKEYFLLRAPFSLHCGWIIAASVLNINVLADYNMSSQETLLMLAMVCLAGIAVIVALFTFAAPRADPLIGLVAAWALLGIYVELENPENLLNMNKFNYIAWPQFVIESVRRTALVLSIASACAALISTGRNIFDWNPLSRLAKFYNDLEGLELGETMYFKVMSQEEHKDDEFLGDAKLVVSPGGFNGGLVIMLRGRKAGTLRLELIVPPVFQDTSSAKKQPVVFDSSNPRDVVQAITWGTTEEAAHAVASLENILTSEGIRSRFVAAGIVQPLVSLLSDGSMDTRCKAAAALWNLGQCSVGKKILISSGGVQSLMQLFFEGTAYCKEESMAALLNIVSTEKVREELVAGGIVSWLMALLQSTSPKSLSHAIQLMGFLAEDQDVADNFMEASLTRLRQLLQDKNDDVRLQTAFAVSRIATADDRRQVLVEAEMVQPLNRLLKEGTYDCKAAAASAIGELANATDKRLFKKISMHLLEAEVLEPLLDLLGSHHDDCSSNASRALCILASTEKTGTAILERGALKPLVSLLKGKPQVSRILRVAKVLQALADFNRCGMDVALSQESSQQLMPFNCRKAPCIEFAPRASQQKSANPTISAGDRPTSDDTPVKDVDGGLSVRLNAKMEPVEHNNSHQRAYAYYSILWLQQPLTLPAAMKAWARLWRADSLALLVSVSVLALYNESVVALIRELLGRGDGHVKRAEALRSNRRLKVAILGAGMGGSALALWLRDLFGDQVDIAVITNGPVGGRCQAVELDGARYEAGASIISEVNVLFKALMNRFNLKKFDLSECNMPLAVYNGTRFLFSTASSAASGWKWAAKLLSQWKLVWRFGMFSLLKLKNISKRSCAPNFLRLYRALRDGATYAHPRELLSTLGHSCLCLTQHPADQWLVREMGIPGALVQELAEPGMRCNYGGQSCSALHALVGLVSIVGGISNKYFSVLGGNSQVAECSISRARPRIIRGLGRVLRKNRNTDTLYDPAFEVGYFVTPESGDSASSAAEASRGSGADTDRPEGLFMEAFHIVVVAHPFEHSSLKFEGCCETVQASSTSEFRRCTAHFLHGTLNLRYFAEVPVQYSGHRA</sequence>
<feature type="transmembrane region" description="Helical" evidence="10">
    <location>
        <begin position="58"/>
        <end position="78"/>
    </location>
</feature>
<evidence type="ECO:0000256" key="10">
    <source>
        <dbReference type="SAM" id="Phobius"/>
    </source>
</evidence>
<name>A0A9P1M4Q4_9DINO</name>
<dbReference type="InterPro" id="IPR000225">
    <property type="entry name" value="Armadillo"/>
</dbReference>
<keyword evidence="15" id="KW-1185">Reference proteome</keyword>
<keyword evidence="6" id="KW-0560">Oxidoreductase</keyword>
<evidence type="ECO:0000256" key="9">
    <source>
        <dbReference type="SAM" id="MobiDB-lite"/>
    </source>
</evidence>
<keyword evidence="7" id="KW-0325">Glycoprotein</keyword>
<dbReference type="InterPro" id="IPR036188">
    <property type="entry name" value="FAD/NAD-bd_sf"/>
</dbReference>
<evidence type="ECO:0000313" key="14">
    <source>
        <dbReference type="EMBL" id="CAL4806611.1"/>
    </source>
</evidence>
<dbReference type="GO" id="GO:0030328">
    <property type="term" value="P:prenylcysteine catabolic process"/>
    <property type="evidence" value="ECO:0007669"/>
    <property type="project" value="InterPro"/>
</dbReference>
<dbReference type="InterPro" id="IPR011989">
    <property type="entry name" value="ARM-like"/>
</dbReference>
<dbReference type="InterPro" id="IPR017046">
    <property type="entry name" value="Prenylcysteine_Oxase1"/>
</dbReference>
<dbReference type="Pfam" id="PF00514">
    <property type="entry name" value="Arm"/>
    <property type="match status" value="1"/>
</dbReference>
<keyword evidence="3" id="KW-0285">Flavoprotein</keyword>
<evidence type="ECO:0000256" key="8">
    <source>
        <dbReference type="PROSITE-ProRule" id="PRU00259"/>
    </source>
</evidence>
<proteinExistence type="inferred from homology"/>
<protein>
    <submittedName>
        <fullName evidence="14">Fructose-bisphosphate aldolase</fullName>
    </submittedName>
</protein>
<comment type="similarity">
    <text evidence="2">Belongs to the prenylcysteine oxidase family.</text>
</comment>
<keyword evidence="10" id="KW-0812">Transmembrane</keyword>
<evidence type="ECO:0000256" key="2">
    <source>
        <dbReference type="ARBA" id="ARBA00009967"/>
    </source>
</evidence>
<dbReference type="PROSITE" id="PS50176">
    <property type="entry name" value="ARM_REPEAT"/>
    <property type="match status" value="1"/>
</dbReference>
<reference evidence="13" key="2">
    <citation type="submission" date="2024-04" db="EMBL/GenBank/DDBJ databases">
        <authorList>
            <person name="Chen Y."/>
            <person name="Shah S."/>
            <person name="Dougan E. K."/>
            <person name="Thang M."/>
            <person name="Chan C."/>
        </authorList>
    </citation>
    <scope>NUCLEOTIDE SEQUENCE [LARGE SCALE GENOMIC DNA]</scope>
</reference>
<feature type="repeat" description="ARM" evidence="8">
    <location>
        <begin position="416"/>
        <end position="458"/>
    </location>
</feature>
<feature type="transmembrane region" description="Helical" evidence="10">
    <location>
        <begin position="123"/>
        <end position="139"/>
    </location>
</feature>
<dbReference type="GO" id="GO:0001735">
    <property type="term" value="F:prenylcysteine oxidase activity"/>
    <property type="evidence" value="ECO:0007669"/>
    <property type="project" value="InterPro"/>
</dbReference>
<keyword evidence="10" id="KW-0472">Membrane</keyword>
<comment type="caution">
    <text evidence="12">The sequence shown here is derived from an EMBL/GenBank/DDBJ whole genome shotgun (WGS) entry which is preliminary data.</text>
</comment>
<evidence type="ECO:0000256" key="1">
    <source>
        <dbReference type="ARBA" id="ARBA00001974"/>
    </source>
</evidence>
<evidence type="ECO:0000256" key="6">
    <source>
        <dbReference type="ARBA" id="ARBA00023002"/>
    </source>
</evidence>
<dbReference type="InterPro" id="IPR010795">
    <property type="entry name" value="Prenylcys_lyase"/>
</dbReference>
<reference evidence="12" key="1">
    <citation type="submission" date="2022-10" db="EMBL/GenBank/DDBJ databases">
        <authorList>
            <person name="Chen Y."/>
            <person name="Dougan E. K."/>
            <person name="Chan C."/>
            <person name="Rhodes N."/>
            <person name="Thang M."/>
        </authorList>
    </citation>
    <scope>NUCLEOTIDE SEQUENCE</scope>
</reference>
<dbReference type="InterPro" id="IPR016024">
    <property type="entry name" value="ARM-type_fold"/>
</dbReference>
<evidence type="ECO:0000313" key="15">
    <source>
        <dbReference type="Proteomes" id="UP001152797"/>
    </source>
</evidence>
<dbReference type="EMBL" id="CAMXCT030006742">
    <property type="protein sequence ID" value="CAL4806611.1"/>
    <property type="molecule type" value="Genomic_DNA"/>
</dbReference>
<gene>
    <name evidence="12" type="ORF">C1SCF055_LOCUS43807</name>
</gene>
<feature type="region of interest" description="Disordered" evidence="9">
    <location>
        <begin position="731"/>
        <end position="758"/>
    </location>
</feature>
<feature type="transmembrane region" description="Helical" evidence="10">
    <location>
        <begin position="98"/>
        <end position="116"/>
    </location>
</feature>
<feature type="compositionally biased region" description="Polar residues" evidence="9">
    <location>
        <begin position="732"/>
        <end position="742"/>
    </location>
</feature>
<dbReference type="SMART" id="SM00185">
    <property type="entry name" value="ARM"/>
    <property type="match status" value="6"/>
</dbReference>
<feature type="transmembrane region" description="Helical" evidence="10">
    <location>
        <begin position="26"/>
        <end position="46"/>
    </location>
</feature>
<dbReference type="SUPFAM" id="SSF51905">
    <property type="entry name" value="FAD/NAD(P)-binding domain"/>
    <property type="match status" value="1"/>
</dbReference>